<protein>
    <recommendedName>
        <fullName evidence="5">Tetratricopeptide repeat protein</fullName>
    </recommendedName>
</protein>
<reference evidence="4" key="1">
    <citation type="journal article" date="2019" name="Int. J. Syst. Evol. Microbiol.">
        <title>The Global Catalogue of Microorganisms (GCM) 10K type strain sequencing project: providing services to taxonomists for standard genome sequencing and annotation.</title>
        <authorList>
            <consortium name="The Broad Institute Genomics Platform"/>
            <consortium name="The Broad Institute Genome Sequencing Center for Infectious Disease"/>
            <person name="Wu L."/>
            <person name="Ma J."/>
        </authorList>
    </citation>
    <scope>NUCLEOTIDE SEQUENCE [LARGE SCALE GENOMIC DNA]</scope>
    <source>
        <strain evidence="4">CGMCC 4.1782</strain>
    </source>
</reference>
<accession>A0ABW5CY07</accession>
<feature type="repeat" description="TPR" evidence="1">
    <location>
        <begin position="283"/>
        <end position="316"/>
    </location>
</feature>
<dbReference type="SMART" id="SM00028">
    <property type="entry name" value="TPR"/>
    <property type="match status" value="4"/>
</dbReference>
<name>A0ABW5CY07_9BACT</name>
<dbReference type="Proteomes" id="UP001597374">
    <property type="component" value="Unassembled WGS sequence"/>
</dbReference>
<keyword evidence="1" id="KW-0802">TPR repeat</keyword>
<dbReference type="PROSITE" id="PS50005">
    <property type="entry name" value="TPR"/>
    <property type="match status" value="1"/>
</dbReference>
<dbReference type="InterPro" id="IPR019734">
    <property type="entry name" value="TPR_rpt"/>
</dbReference>
<evidence type="ECO:0008006" key="5">
    <source>
        <dbReference type="Google" id="ProtNLM"/>
    </source>
</evidence>
<evidence type="ECO:0000256" key="1">
    <source>
        <dbReference type="PROSITE-ProRule" id="PRU00339"/>
    </source>
</evidence>
<keyword evidence="2" id="KW-0732">Signal</keyword>
<evidence type="ECO:0000313" key="3">
    <source>
        <dbReference type="EMBL" id="MFD2246170.1"/>
    </source>
</evidence>
<comment type="caution">
    <text evidence="3">The sequence shown here is derived from an EMBL/GenBank/DDBJ whole genome shotgun (WGS) entry which is preliminary data.</text>
</comment>
<feature type="signal peptide" evidence="2">
    <location>
        <begin position="1"/>
        <end position="19"/>
    </location>
</feature>
<evidence type="ECO:0000256" key="2">
    <source>
        <dbReference type="SAM" id="SignalP"/>
    </source>
</evidence>
<evidence type="ECO:0000313" key="4">
    <source>
        <dbReference type="Proteomes" id="UP001597374"/>
    </source>
</evidence>
<dbReference type="Gene3D" id="1.25.40.10">
    <property type="entry name" value="Tetratricopeptide repeat domain"/>
    <property type="match status" value="2"/>
</dbReference>
<sequence>MKRALLLTYLLIAFLGAQAQTKLVFEETTPEAYLIKYNPTGNSSQQSINNILNLLSDGNTASPRGGRPNRKPEYVVRFEQHARIADAGDVLQLKVQLQKAQVSGDVIYRGFDMGEVLLPEKVSAKVKLLNAQNKEVQVYTLPGVALDKAGTVLHEVTMPDTAASQSYKLQVVEKELIYTAENVKRVQERQELIRAYYAAETKINGALQDVMRVQPDDIDRLTFHDRNLRLLEDLHGQIKDAPFREKLNLKQHDPQGLNAKLSNLYRLMEDRRRAITHAFATLDEQFYNRGISLLTRGNAKGAQEYFIRSVEVNPRFAPSLLQLARLDFTHGYLKEAEGRTREILTQMRVDPQTEQLALALAHDIYGVYINDGNNLTSRGEYGNALAAYANARNLCSTIGGMHCNLPALRDGEARAAYGEYRSITAEGKRLLAQNDLKKAEQLAEEALQFQREYQDVLRGATDAQELHSQVKFQFYVQFIDSGKRYLSEKNYSTALSQFEAALDMEGKYGFQPVRELGALAQKAAKPVLLAQLTDGYQQAMNNRLTDARATASSATALRSRYALEQDKEVQTKYDLLRERIFTQECRNQQAEYNRHLQNAKSLVREEKYLAADQAFLAAIKAANDKTACGIAAFTAIDGREVIAMAVTYLRMLEDADRFVAGSRYEEAIQKYNEAESFYLQQEVNKFGLDHISLFNYAKDNQKKPFTAAVVNHFASIEQEEVAILLLTALLEQDYPKRKTKKVQQQIGLQLAARDMRGGQLENAELQAAKYTKGNRNLKHLGKAYEKEWKRLKKN</sequence>
<keyword evidence="4" id="KW-1185">Reference proteome</keyword>
<feature type="chain" id="PRO_5045536996" description="Tetratricopeptide repeat protein" evidence="2">
    <location>
        <begin position="20"/>
        <end position="794"/>
    </location>
</feature>
<dbReference type="SUPFAM" id="SSF48452">
    <property type="entry name" value="TPR-like"/>
    <property type="match status" value="1"/>
</dbReference>
<dbReference type="RefSeq" id="WP_250427853.1">
    <property type="nucleotide sequence ID" value="NZ_JALPRR010000001.1"/>
</dbReference>
<proteinExistence type="predicted"/>
<dbReference type="InterPro" id="IPR011990">
    <property type="entry name" value="TPR-like_helical_dom_sf"/>
</dbReference>
<gene>
    <name evidence="3" type="ORF">ACFSKP_07870</name>
</gene>
<dbReference type="EMBL" id="JBHUIM010000001">
    <property type="protein sequence ID" value="MFD2246170.1"/>
    <property type="molecule type" value="Genomic_DNA"/>
</dbReference>
<organism evidence="3 4">
    <name type="scientific">Pontibacter ruber</name>
    <dbReference type="NCBI Taxonomy" id="1343895"/>
    <lineage>
        <taxon>Bacteria</taxon>
        <taxon>Pseudomonadati</taxon>
        <taxon>Bacteroidota</taxon>
        <taxon>Cytophagia</taxon>
        <taxon>Cytophagales</taxon>
        <taxon>Hymenobacteraceae</taxon>
        <taxon>Pontibacter</taxon>
    </lineage>
</organism>